<dbReference type="Proteomes" id="UP000651452">
    <property type="component" value="Unassembled WGS sequence"/>
</dbReference>
<evidence type="ECO:0000313" key="4">
    <source>
        <dbReference type="Proteomes" id="UP000651452"/>
    </source>
</evidence>
<name>A0A8H7J257_9PLEO</name>
<evidence type="ECO:0000313" key="3">
    <source>
        <dbReference type="EMBL" id="KAF9695761.1"/>
    </source>
</evidence>
<dbReference type="GO" id="GO:0005634">
    <property type="term" value="C:nucleus"/>
    <property type="evidence" value="ECO:0007669"/>
    <property type="project" value="InterPro"/>
</dbReference>
<reference evidence="3" key="1">
    <citation type="submission" date="2018-12" db="EMBL/GenBank/DDBJ databases">
        <authorList>
            <person name="Syme R.A."/>
            <person name="Farfan-Caceres L."/>
            <person name="Lichtenzveig J."/>
        </authorList>
    </citation>
    <scope>NUCLEOTIDE SEQUENCE</scope>
    <source>
        <strain evidence="3">Al4</strain>
    </source>
</reference>
<keyword evidence="4" id="KW-1185">Reference proteome</keyword>
<dbReference type="AlphaFoldDB" id="A0A8H7J257"/>
<dbReference type="PANTHER" id="PTHR12722:SF0">
    <property type="entry name" value="PROTEIN FAM50A"/>
    <property type="match status" value="1"/>
</dbReference>
<feature type="domain" description="FAM50A/XAP5 C-terminal" evidence="2">
    <location>
        <begin position="180"/>
        <end position="359"/>
    </location>
</feature>
<feature type="region of interest" description="Disordered" evidence="1">
    <location>
        <begin position="277"/>
        <end position="311"/>
    </location>
</feature>
<feature type="compositionally biased region" description="Polar residues" evidence="1">
    <location>
        <begin position="105"/>
        <end position="115"/>
    </location>
</feature>
<dbReference type="GO" id="GO:0006325">
    <property type="term" value="P:chromatin organization"/>
    <property type="evidence" value="ECO:0007669"/>
    <property type="project" value="TreeGrafter"/>
</dbReference>
<evidence type="ECO:0000256" key="1">
    <source>
        <dbReference type="SAM" id="MobiDB-lite"/>
    </source>
</evidence>
<protein>
    <recommendedName>
        <fullName evidence="2">FAM50A/XAP5 C-terminal domain-containing protein</fullName>
    </recommendedName>
</protein>
<organism evidence="3 4">
    <name type="scientific">Ascochyta lentis</name>
    <dbReference type="NCBI Taxonomy" id="205686"/>
    <lineage>
        <taxon>Eukaryota</taxon>
        <taxon>Fungi</taxon>
        <taxon>Dikarya</taxon>
        <taxon>Ascomycota</taxon>
        <taxon>Pezizomycotina</taxon>
        <taxon>Dothideomycetes</taxon>
        <taxon>Pleosporomycetidae</taxon>
        <taxon>Pleosporales</taxon>
        <taxon>Pleosporineae</taxon>
        <taxon>Didymellaceae</taxon>
        <taxon>Ascochyta</taxon>
    </lineage>
</organism>
<feature type="region of interest" description="Disordered" evidence="1">
    <location>
        <begin position="98"/>
        <end position="128"/>
    </location>
</feature>
<feature type="region of interest" description="Disordered" evidence="1">
    <location>
        <begin position="57"/>
        <end position="78"/>
    </location>
</feature>
<dbReference type="Pfam" id="PF04921">
    <property type="entry name" value="XAP5"/>
    <property type="match status" value="1"/>
</dbReference>
<dbReference type="PANTHER" id="PTHR12722">
    <property type="entry name" value="XAP-5 PROTEIN-RELATED"/>
    <property type="match status" value="1"/>
</dbReference>
<dbReference type="InterPro" id="IPR048337">
    <property type="entry name" value="FAM50A/XAP5_C"/>
</dbReference>
<comment type="caution">
    <text evidence="3">The sequence shown here is derived from an EMBL/GenBank/DDBJ whole genome shotgun (WGS) entry which is preliminary data.</text>
</comment>
<dbReference type="EMBL" id="RZGK01000010">
    <property type="protein sequence ID" value="KAF9695761.1"/>
    <property type="molecule type" value="Genomic_DNA"/>
</dbReference>
<sequence>MDKFGPSGDSSRSGTPGSARFASQAATAEDLLKAQTVGLVNLNDYRKRRAEAIELKERGSPAVESGADISLEGIPTPKPAFKKKRKIAAKGKLSFGVDEDEETDSAVSKATTPRENTPADASVASSDAETAVVKKKKLGANTSVGMKPRVMTKSALQREAQQADLARQDFLRMREGVKATEVAIPFVFYDGTNVPGGLCRIKKGDHIWLFLDKARKVGAELGVGGDNSRRNWARVSVDDLMLVRGEVILPHHYEFYYFLFNNVTGFNGPIFDWSAQPTKTTPTLSPAEEEEANTDNYDPLNPKKNKGKASSFADNELEGYHDDPALTKVVDRRWYEKNKHIFPASVWEEYSPDKTYARAERKDAEGNRFFFS</sequence>
<dbReference type="InterPro" id="IPR007005">
    <property type="entry name" value="XAP5"/>
</dbReference>
<evidence type="ECO:0000259" key="2">
    <source>
        <dbReference type="Pfam" id="PF04921"/>
    </source>
</evidence>
<dbReference type="OrthoDB" id="1562195at2759"/>
<proteinExistence type="predicted"/>
<accession>A0A8H7J257</accession>
<reference evidence="3" key="2">
    <citation type="submission" date="2020-09" db="EMBL/GenBank/DDBJ databases">
        <title>Reference genome assembly for Australian Ascochyta lentis isolate Al4.</title>
        <authorList>
            <person name="Lee R.C."/>
            <person name="Farfan-Caceres L.M."/>
            <person name="Debler J.W."/>
            <person name="Williams A.H."/>
            <person name="Henares B.M."/>
        </authorList>
    </citation>
    <scope>NUCLEOTIDE SEQUENCE</scope>
    <source>
        <strain evidence="3">Al4</strain>
    </source>
</reference>
<gene>
    <name evidence="3" type="ORF">EKO04_006161</name>
</gene>
<feature type="region of interest" description="Disordered" evidence="1">
    <location>
        <begin position="1"/>
        <end position="23"/>
    </location>
</feature>